<dbReference type="GO" id="GO:0046474">
    <property type="term" value="P:glycerophospholipid biosynthetic process"/>
    <property type="evidence" value="ECO:0007669"/>
    <property type="project" value="TreeGrafter"/>
</dbReference>
<accession>A0A953HSC1</accession>
<dbReference type="InterPro" id="IPR000462">
    <property type="entry name" value="CDP-OH_P_trans"/>
</dbReference>
<keyword evidence="8 12" id="KW-0472">Membrane</keyword>
<evidence type="ECO:0000256" key="8">
    <source>
        <dbReference type="ARBA" id="ARBA00023136"/>
    </source>
</evidence>
<dbReference type="PROSITE" id="PS00379">
    <property type="entry name" value="CDP_ALCOHOL_P_TRANSF"/>
    <property type="match status" value="1"/>
</dbReference>
<feature type="transmembrane region" description="Helical" evidence="12">
    <location>
        <begin position="129"/>
        <end position="149"/>
    </location>
</feature>
<dbReference type="Pfam" id="PF01066">
    <property type="entry name" value="CDP-OH_P_transf"/>
    <property type="match status" value="1"/>
</dbReference>
<dbReference type="PANTHER" id="PTHR14269">
    <property type="entry name" value="CDP-DIACYLGLYCEROL--GLYCEROL-3-PHOSPHATE 3-PHOSPHATIDYLTRANSFERASE-RELATED"/>
    <property type="match status" value="1"/>
</dbReference>
<evidence type="ECO:0000256" key="1">
    <source>
        <dbReference type="ARBA" id="ARBA00004141"/>
    </source>
</evidence>
<evidence type="ECO:0000256" key="5">
    <source>
        <dbReference type="ARBA" id="ARBA00022692"/>
    </source>
</evidence>
<comment type="caution">
    <text evidence="13">The sequence shown here is derived from an EMBL/GenBank/DDBJ whole genome shotgun (WGS) entry which is preliminary data.</text>
</comment>
<dbReference type="Proteomes" id="UP000753961">
    <property type="component" value="Unassembled WGS sequence"/>
</dbReference>
<feature type="transmembrane region" description="Helical" evidence="12">
    <location>
        <begin position="99"/>
        <end position="117"/>
    </location>
</feature>
<evidence type="ECO:0000256" key="2">
    <source>
        <dbReference type="ARBA" id="ARBA00010441"/>
    </source>
</evidence>
<reference evidence="13" key="1">
    <citation type="submission" date="2021-06" db="EMBL/GenBank/DDBJ databases">
        <title>44 bacteria genomes isolated from Dapeng, Shenzhen.</title>
        <authorList>
            <person name="Zheng W."/>
            <person name="Yu S."/>
            <person name="Huang Y."/>
        </authorList>
    </citation>
    <scope>NUCLEOTIDE SEQUENCE</scope>
    <source>
        <strain evidence="13">DP5N28-2</strain>
    </source>
</reference>
<dbReference type="PANTHER" id="PTHR14269:SF62">
    <property type="entry name" value="CDP-DIACYLGLYCEROL--GLYCEROL-3-PHOSPHATE 3-PHOSPHATIDYLTRANSFERASE 1, CHLOROPLASTIC"/>
    <property type="match status" value="1"/>
</dbReference>
<evidence type="ECO:0000313" key="13">
    <source>
        <dbReference type="EMBL" id="MBY5957366.1"/>
    </source>
</evidence>
<gene>
    <name evidence="13" type="ORF">KUV50_04405</name>
</gene>
<comment type="subcellular location">
    <subcellularLocation>
        <location evidence="1">Membrane</location>
        <topology evidence="1">Multi-pass membrane protein</topology>
    </subcellularLocation>
</comment>
<dbReference type="InterPro" id="IPR050324">
    <property type="entry name" value="CDP-alcohol_PTase-I"/>
</dbReference>
<sequence length="197" mass="22668">MKKIYVRGENVLNVPNLLSLYRLLVFPVILFMALTGREEEFVILICISLVSDILDGNIARIWKLQTNFGAALDNLADVFTFAMALLGLFIFKWTEIEPHAWLLYIFLAVFVLSYVVGFSRFGKIPGLHLYGAVIAGYLQGVFFFVLFVFGFYEWFYYLAVGWGALAYLEKILVLFKLDDIRIGVKGLYWLMQEEEKG</sequence>
<dbReference type="Gene3D" id="1.20.120.1760">
    <property type="match status" value="1"/>
</dbReference>
<evidence type="ECO:0000256" key="4">
    <source>
        <dbReference type="ARBA" id="ARBA00022679"/>
    </source>
</evidence>
<feature type="transmembrane region" description="Helical" evidence="12">
    <location>
        <begin position="41"/>
        <end position="62"/>
    </location>
</feature>
<dbReference type="GO" id="GO:0016020">
    <property type="term" value="C:membrane"/>
    <property type="evidence" value="ECO:0007669"/>
    <property type="project" value="UniProtKB-SubCell"/>
</dbReference>
<evidence type="ECO:0000256" key="3">
    <source>
        <dbReference type="ARBA" id="ARBA00022516"/>
    </source>
</evidence>
<evidence type="ECO:0000256" key="10">
    <source>
        <dbReference type="ARBA" id="ARBA00023264"/>
    </source>
</evidence>
<evidence type="ECO:0000256" key="6">
    <source>
        <dbReference type="ARBA" id="ARBA00022989"/>
    </source>
</evidence>
<name>A0A953HSC1_9BACT</name>
<keyword evidence="5 12" id="KW-0812">Transmembrane</keyword>
<keyword evidence="7" id="KW-0443">Lipid metabolism</keyword>
<feature type="transmembrane region" description="Helical" evidence="12">
    <location>
        <begin position="74"/>
        <end position="93"/>
    </location>
</feature>
<dbReference type="EMBL" id="JAHVHU010000004">
    <property type="protein sequence ID" value="MBY5957366.1"/>
    <property type="molecule type" value="Genomic_DNA"/>
</dbReference>
<organism evidence="13 14">
    <name type="scientific">Membranihabitans marinus</name>
    <dbReference type="NCBI Taxonomy" id="1227546"/>
    <lineage>
        <taxon>Bacteria</taxon>
        <taxon>Pseudomonadati</taxon>
        <taxon>Bacteroidota</taxon>
        <taxon>Saprospiria</taxon>
        <taxon>Saprospirales</taxon>
        <taxon>Saprospiraceae</taxon>
        <taxon>Membranihabitans</taxon>
    </lineage>
</organism>
<dbReference type="InterPro" id="IPR048254">
    <property type="entry name" value="CDP_ALCOHOL_P_TRANSF_CS"/>
</dbReference>
<dbReference type="InterPro" id="IPR043130">
    <property type="entry name" value="CDP-OH_PTrfase_TM_dom"/>
</dbReference>
<keyword evidence="9" id="KW-0594">Phospholipid biosynthesis</keyword>
<keyword evidence="3" id="KW-0444">Lipid biosynthesis</keyword>
<keyword evidence="10" id="KW-1208">Phospholipid metabolism</keyword>
<evidence type="ECO:0000313" key="14">
    <source>
        <dbReference type="Proteomes" id="UP000753961"/>
    </source>
</evidence>
<feature type="transmembrane region" description="Helical" evidence="12">
    <location>
        <begin position="155"/>
        <end position="175"/>
    </location>
</feature>
<comment type="similarity">
    <text evidence="2 11">Belongs to the CDP-alcohol phosphatidyltransferase class-I family.</text>
</comment>
<protein>
    <submittedName>
        <fullName evidence="13">CDP-alcohol phosphatidyltransferase family protein</fullName>
    </submittedName>
</protein>
<keyword evidence="6 12" id="KW-1133">Transmembrane helix</keyword>
<dbReference type="AlphaFoldDB" id="A0A953HSC1"/>
<evidence type="ECO:0000256" key="7">
    <source>
        <dbReference type="ARBA" id="ARBA00023098"/>
    </source>
</evidence>
<dbReference type="GO" id="GO:0016780">
    <property type="term" value="F:phosphotransferase activity, for other substituted phosphate groups"/>
    <property type="evidence" value="ECO:0007669"/>
    <property type="project" value="InterPro"/>
</dbReference>
<evidence type="ECO:0000256" key="9">
    <source>
        <dbReference type="ARBA" id="ARBA00023209"/>
    </source>
</evidence>
<dbReference type="RefSeq" id="WP_222578885.1">
    <property type="nucleotide sequence ID" value="NZ_JAHVHU010000004.1"/>
</dbReference>
<keyword evidence="14" id="KW-1185">Reference proteome</keyword>
<evidence type="ECO:0000256" key="12">
    <source>
        <dbReference type="SAM" id="Phobius"/>
    </source>
</evidence>
<keyword evidence="4 11" id="KW-0808">Transferase</keyword>
<proteinExistence type="inferred from homology"/>
<evidence type="ECO:0000256" key="11">
    <source>
        <dbReference type="RuleBase" id="RU003750"/>
    </source>
</evidence>
<feature type="transmembrane region" description="Helical" evidence="12">
    <location>
        <begin position="12"/>
        <end position="35"/>
    </location>
</feature>